<evidence type="ECO:0008006" key="8">
    <source>
        <dbReference type="Google" id="ProtNLM"/>
    </source>
</evidence>
<sequence length="279" mass="31849">MNLPKIKRIPSFAYPLKGVYFFLAHPKELWLKTLSPIVLSIIFSTFSIGFSLKVLLPGHVEKLIEWHWPHWMSWFVSVISVVLESAIINLLFFAILVPIFQDAVFDATLEARGLGHLLDDTEDIPKLVICWRNIRSSILVNWLLIMVKILLLILTSPFQLVPIVGTALACYISGWPTAWNQHLHYDIEIRGLKVSESYRYAKEHKWDYANFGSVAFALEILPVFNIFFVWTNIVGAGLWVAATYEHENDQTAEEEESVPYPPAKKPTTATATEQTPLLQ</sequence>
<dbReference type="InterPro" id="IPR059112">
    <property type="entry name" value="CysZ/EI24"/>
</dbReference>
<dbReference type="Pfam" id="PF07264">
    <property type="entry name" value="EI24"/>
    <property type="match status" value="1"/>
</dbReference>
<evidence type="ECO:0000256" key="1">
    <source>
        <dbReference type="ARBA" id="ARBA00004141"/>
    </source>
</evidence>
<feature type="transmembrane region" description="Helical" evidence="6">
    <location>
        <begin position="72"/>
        <end position="97"/>
    </location>
</feature>
<dbReference type="Proteomes" id="UP000242414">
    <property type="component" value="Unassembled WGS sequence"/>
</dbReference>
<reference evidence="7" key="1">
    <citation type="journal article" date="2016" name="Proc. Natl. Acad. Sci. U.S.A.">
        <title>Lipid metabolic changes in an early divergent fungus govern the establishment of a mutualistic symbiosis with endobacteria.</title>
        <authorList>
            <person name="Lastovetsky O.A."/>
            <person name="Gaspar M.L."/>
            <person name="Mondo S.J."/>
            <person name="LaButti K.M."/>
            <person name="Sandor L."/>
            <person name="Grigoriev I.V."/>
            <person name="Henry S.A."/>
            <person name="Pawlowska T.E."/>
        </authorList>
    </citation>
    <scope>NUCLEOTIDE SEQUENCE [LARGE SCALE GENOMIC DNA]</scope>
    <source>
        <strain evidence="7">ATCC 52814</strain>
    </source>
</reference>
<dbReference type="EMBL" id="KV922053">
    <property type="protein sequence ID" value="ORE02399.1"/>
    <property type="molecule type" value="Genomic_DNA"/>
</dbReference>
<keyword evidence="3 6" id="KW-1133">Transmembrane helix</keyword>
<evidence type="ECO:0000256" key="5">
    <source>
        <dbReference type="SAM" id="MobiDB-lite"/>
    </source>
</evidence>
<proteinExistence type="predicted"/>
<dbReference type="PANTHER" id="PTHR34292:SF2">
    <property type="entry name" value="OUTER SPORE WALL PROTEIN LDS1"/>
    <property type="match status" value="1"/>
</dbReference>
<feature type="transmembrane region" description="Helical" evidence="6">
    <location>
        <begin position="29"/>
        <end position="52"/>
    </location>
</feature>
<feature type="region of interest" description="Disordered" evidence="5">
    <location>
        <begin position="250"/>
        <end position="279"/>
    </location>
</feature>
<feature type="transmembrane region" description="Helical" evidence="6">
    <location>
        <begin position="136"/>
        <end position="154"/>
    </location>
</feature>
<keyword evidence="2 6" id="KW-0812">Transmembrane</keyword>
<evidence type="ECO:0000256" key="4">
    <source>
        <dbReference type="ARBA" id="ARBA00023136"/>
    </source>
</evidence>
<evidence type="ECO:0000256" key="3">
    <source>
        <dbReference type="ARBA" id="ARBA00022989"/>
    </source>
</evidence>
<dbReference type="AlphaFoldDB" id="A0A1X0QRM4"/>
<organism evidence="7">
    <name type="scientific">Rhizopus microsporus var. microsporus</name>
    <dbReference type="NCBI Taxonomy" id="86635"/>
    <lineage>
        <taxon>Eukaryota</taxon>
        <taxon>Fungi</taxon>
        <taxon>Fungi incertae sedis</taxon>
        <taxon>Mucoromycota</taxon>
        <taxon>Mucoromycotina</taxon>
        <taxon>Mucoromycetes</taxon>
        <taxon>Mucorales</taxon>
        <taxon>Mucorineae</taxon>
        <taxon>Rhizopodaceae</taxon>
        <taxon>Rhizopus</taxon>
    </lineage>
</organism>
<protein>
    <recommendedName>
        <fullName evidence="8">EI24-domain-containing protein</fullName>
    </recommendedName>
</protein>
<comment type="subcellular location">
    <subcellularLocation>
        <location evidence="1">Membrane</location>
        <topology evidence="1">Multi-pass membrane protein</topology>
    </subcellularLocation>
</comment>
<evidence type="ECO:0000313" key="7">
    <source>
        <dbReference type="EMBL" id="ORE02399.1"/>
    </source>
</evidence>
<name>A0A1X0QRM4_RHIZD</name>
<gene>
    <name evidence="7" type="ORF">BCV72DRAFT_215336</name>
</gene>
<evidence type="ECO:0000256" key="2">
    <source>
        <dbReference type="ARBA" id="ARBA00022692"/>
    </source>
</evidence>
<dbReference type="InterPro" id="IPR052786">
    <property type="entry name" value="Spore_wall_assembly"/>
</dbReference>
<dbReference type="VEuPathDB" id="FungiDB:BCV72DRAFT_215336"/>
<keyword evidence="4 6" id="KW-0472">Membrane</keyword>
<accession>A0A1X0QRM4</accession>
<dbReference type="OrthoDB" id="10012223at2759"/>
<dbReference type="PANTHER" id="PTHR34292">
    <property type="entry name" value="OUTER SPORE WALL PROTEIN LDS1"/>
    <property type="match status" value="1"/>
</dbReference>
<evidence type="ECO:0000256" key="6">
    <source>
        <dbReference type="SAM" id="Phobius"/>
    </source>
</evidence>